<sequence length="782" mass="90818">MGAPYFNYFFNYQKIRSFRYTYHPAEEIRVQREISRLMADPLPFGGRKVPHISQNAQVRIIEELTLSLRLPNSRLLEVAHFRGRLPGWKNQLFDLYAYYHDLRLENETTGRTIDFMLDYLGMPRLDNLPLSEQITLLKAYSSRIAWDTAGKTIKRHLVERLAEEVDIPHPRMLTDAHFRTIVIPEIGTTLIGLHQRYHNRASGSGRTIDKLLDDIGIPSYESQSWEQQVSCLRQCRKICWERIPASTQLKLLSLLGERIPPKNGVSIPHLRALTKDAFWITIKEMDGGLTGLLGNYARKTPKDYKGTTIDYMLDSLGVAKFEELSFELQCQCLKYTRNLLWSRFPRTAILRLLERLKELAGLPHLRFLRVEHFRTIKIPEINQTIGGLYVYACEKIAPPDTKDKDVVDILLDHYGVEKIFEMSFRLQLQLLQLPKRPKWSRIPPAVIAYELDTLRRTVGGGKLSWKDFQFPTEGRRFGLSGLYQRLRTIRPPQSAHERFSDWALREYKLALREQIIAKRRLNAGLLSGEEKEFLLQRAKLGNEEALDHLIFFYQPLIKGCVWMALARFPSPRQTFEELLQEGVTYFPRLIQNYAFLKGSFETYARKSLTLYLLRIIICDTGVIHVPARHLEEMRQLKKTTGILWRRLNRAPSETELAQELNIPVAEIHVMRLFLTDELSLQQPIGTEEAFAFEDVIADEHAPRQDESWDKSELEQKLRQAIEGSGLNANEKLVIEKRWLEERTLEDVGAELFRTGERIRQIESAALEKIRNGPYAAILKGLL</sequence>
<keyword evidence="2" id="KW-0731">Sigma factor</keyword>
<evidence type="ECO:0000259" key="6">
    <source>
        <dbReference type="Pfam" id="PF04545"/>
    </source>
</evidence>
<dbReference type="GO" id="GO:0016987">
    <property type="term" value="F:sigma factor activity"/>
    <property type="evidence" value="ECO:0007669"/>
    <property type="project" value="UniProtKB-KW"/>
</dbReference>
<feature type="domain" description="RNA polymerase sigma-70 region 4" evidence="6">
    <location>
        <begin position="725"/>
        <end position="771"/>
    </location>
</feature>
<keyword evidence="1" id="KW-0805">Transcription regulation</keyword>
<dbReference type="Gene3D" id="1.10.10.10">
    <property type="entry name" value="Winged helix-like DNA-binding domain superfamily/Winged helix DNA-binding domain"/>
    <property type="match status" value="2"/>
</dbReference>
<evidence type="ECO:0000256" key="1">
    <source>
        <dbReference type="ARBA" id="ARBA00023015"/>
    </source>
</evidence>
<dbReference type="InterPro" id="IPR000943">
    <property type="entry name" value="RNA_pol_sigma70"/>
</dbReference>
<dbReference type="InterPro" id="IPR036388">
    <property type="entry name" value="WH-like_DNA-bd_sf"/>
</dbReference>
<dbReference type="InterPro" id="IPR050239">
    <property type="entry name" value="Sigma-70_RNA_pol_init_factors"/>
</dbReference>
<dbReference type="SUPFAM" id="SSF88659">
    <property type="entry name" value="Sigma3 and sigma4 domains of RNA polymerase sigma factors"/>
    <property type="match status" value="2"/>
</dbReference>
<dbReference type="GO" id="GO:0006352">
    <property type="term" value="P:DNA-templated transcription initiation"/>
    <property type="evidence" value="ECO:0007669"/>
    <property type="project" value="InterPro"/>
</dbReference>
<dbReference type="PANTHER" id="PTHR30603">
    <property type="entry name" value="RNA POLYMERASE SIGMA FACTOR RPO"/>
    <property type="match status" value="1"/>
</dbReference>
<dbReference type="GO" id="GO:0003677">
    <property type="term" value="F:DNA binding"/>
    <property type="evidence" value="ECO:0007669"/>
    <property type="project" value="UniProtKB-KW"/>
</dbReference>
<protein>
    <recommendedName>
        <fullName evidence="9">RNA polymerase sigma-70 domain-containing protein</fullName>
    </recommendedName>
</protein>
<dbReference type="CDD" id="cd06171">
    <property type="entry name" value="Sigma70_r4"/>
    <property type="match status" value="1"/>
</dbReference>
<dbReference type="PANTHER" id="PTHR30603:SF47">
    <property type="entry name" value="RNA POLYMERASE SIGMA FACTOR SIGD, CHLOROPLASTIC"/>
    <property type="match status" value="1"/>
</dbReference>
<proteinExistence type="predicted"/>
<dbReference type="AlphaFoldDB" id="A0A1F4RIJ2"/>
<dbReference type="SUPFAM" id="SSF88946">
    <property type="entry name" value="Sigma2 domain of RNA polymerase sigma factors"/>
    <property type="match status" value="1"/>
</dbReference>
<dbReference type="NCBIfam" id="TIGR02937">
    <property type="entry name" value="sigma70-ECF"/>
    <property type="match status" value="1"/>
</dbReference>
<accession>A0A1F4RIJ2</accession>
<dbReference type="InterPro" id="IPR007624">
    <property type="entry name" value="RNA_pol_sigma70_r3"/>
</dbReference>
<dbReference type="PRINTS" id="PR00046">
    <property type="entry name" value="SIGMA70FCT"/>
</dbReference>
<evidence type="ECO:0000259" key="5">
    <source>
        <dbReference type="Pfam" id="PF04539"/>
    </source>
</evidence>
<dbReference type="Proteomes" id="UP000176938">
    <property type="component" value="Unassembled WGS sequence"/>
</dbReference>
<dbReference type="EMBL" id="METP01000006">
    <property type="protein sequence ID" value="OGC07303.1"/>
    <property type="molecule type" value="Genomic_DNA"/>
</dbReference>
<dbReference type="InterPro" id="IPR014284">
    <property type="entry name" value="RNA_pol_sigma-70_dom"/>
</dbReference>
<evidence type="ECO:0000313" key="7">
    <source>
        <dbReference type="EMBL" id="OGC07303.1"/>
    </source>
</evidence>
<keyword evidence="4" id="KW-0804">Transcription</keyword>
<evidence type="ECO:0008006" key="9">
    <source>
        <dbReference type="Google" id="ProtNLM"/>
    </source>
</evidence>
<organism evidence="7 8">
    <name type="scientific">candidate division WOR-1 bacterium RIFCSPLOWO2_02_FULL_46_20</name>
    <dbReference type="NCBI Taxonomy" id="1802567"/>
    <lineage>
        <taxon>Bacteria</taxon>
        <taxon>Bacillati</taxon>
        <taxon>Saganbacteria</taxon>
    </lineage>
</organism>
<reference evidence="7 8" key="1">
    <citation type="journal article" date="2016" name="Nat. Commun.">
        <title>Thousands of microbial genomes shed light on interconnected biogeochemical processes in an aquifer system.</title>
        <authorList>
            <person name="Anantharaman K."/>
            <person name="Brown C.T."/>
            <person name="Hug L.A."/>
            <person name="Sharon I."/>
            <person name="Castelle C.J."/>
            <person name="Probst A.J."/>
            <person name="Thomas B.C."/>
            <person name="Singh A."/>
            <person name="Wilkins M.J."/>
            <person name="Karaoz U."/>
            <person name="Brodie E.L."/>
            <person name="Williams K.H."/>
            <person name="Hubbard S.S."/>
            <person name="Banfield J.F."/>
        </authorList>
    </citation>
    <scope>NUCLEOTIDE SEQUENCE [LARGE SCALE GENOMIC DNA]</scope>
</reference>
<feature type="domain" description="RNA polymerase sigma-70 region 3" evidence="5">
    <location>
        <begin position="631"/>
        <end position="706"/>
    </location>
</feature>
<comment type="caution">
    <text evidence="7">The sequence shown here is derived from an EMBL/GenBank/DDBJ whole genome shotgun (WGS) entry which is preliminary data.</text>
</comment>
<dbReference type="InterPro" id="IPR007630">
    <property type="entry name" value="RNA_pol_sigma70_r4"/>
</dbReference>
<dbReference type="Pfam" id="PF04539">
    <property type="entry name" value="Sigma70_r3"/>
    <property type="match status" value="1"/>
</dbReference>
<evidence type="ECO:0000256" key="4">
    <source>
        <dbReference type="ARBA" id="ARBA00023163"/>
    </source>
</evidence>
<evidence type="ECO:0000313" key="8">
    <source>
        <dbReference type="Proteomes" id="UP000176938"/>
    </source>
</evidence>
<gene>
    <name evidence="7" type="ORF">A3H38_04460</name>
</gene>
<keyword evidence="3" id="KW-0238">DNA-binding</keyword>
<dbReference type="InterPro" id="IPR013325">
    <property type="entry name" value="RNA_pol_sigma_r2"/>
</dbReference>
<evidence type="ECO:0000256" key="3">
    <source>
        <dbReference type="ARBA" id="ARBA00023125"/>
    </source>
</evidence>
<name>A0A1F4RIJ2_UNCSA</name>
<dbReference type="InterPro" id="IPR013324">
    <property type="entry name" value="RNA_pol_sigma_r3/r4-like"/>
</dbReference>
<dbReference type="Pfam" id="PF04545">
    <property type="entry name" value="Sigma70_r4"/>
    <property type="match status" value="1"/>
</dbReference>
<evidence type="ECO:0000256" key="2">
    <source>
        <dbReference type="ARBA" id="ARBA00023082"/>
    </source>
</evidence>